<reference evidence="1" key="1">
    <citation type="submission" date="2022-10" db="EMBL/GenBank/DDBJ databases">
        <title>Complete Genome of Trichothecium roseum strain YXFP-22015, a Plant Pathogen Isolated from Citrus.</title>
        <authorList>
            <person name="Wang Y."/>
            <person name="Zhu L."/>
        </authorList>
    </citation>
    <scope>NUCLEOTIDE SEQUENCE</scope>
    <source>
        <strain evidence="1">YXFP-22015</strain>
    </source>
</reference>
<proteinExistence type="predicted"/>
<name>A0ACC0UV71_9HYPO</name>
<dbReference type="EMBL" id="CM047946">
    <property type="protein sequence ID" value="KAI9897832.1"/>
    <property type="molecule type" value="Genomic_DNA"/>
</dbReference>
<gene>
    <name evidence="1" type="ORF">N3K66_007688</name>
</gene>
<evidence type="ECO:0000313" key="2">
    <source>
        <dbReference type="Proteomes" id="UP001163324"/>
    </source>
</evidence>
<keyword evidence="2" id="KW-1185">Reference proteome</keyword>
<dbReference type="Proteomes" id="UP001163324">
    <property type="component" value="Chromosome 7"/>
</dbReference>
<organism evidence="1 2">
    <name type="scientific">Trichothecium roseum</name>
    <dbReference type="NCBI Taxonomy" id="47278"/>
    <lineage>
        <taxon>Eukaryota</taxon>
        <taxon>Fungi</taxon>
        <taxon>Dikarya</taxon>
        <taxon>Ascomycota</taxon>
        <taxon>Pezizomycotina</taxon>
        <taxon>Sordariomycetes</taxon>
        <taxon>Hypocreomycetidae</taxon>
        <taxon>Hypocreales</taxon>
        <taxon>Hypocreales incertae sedis</taxon>
        <taxon>Trichothecium</taxon>
    </lineage>
</organism>
<comment type="caution">
    <text evidence="1">The sequence shown here is derived from an EMBL/GenBank/DDBJ whole genome shotgun (WGS) entry which is preliminary data.</text>
</comment>
<sequence length="619" mass="69192">MFTAAASVLGLAALATAQFPPTPEGVKTIKSKIHDGVKITYKEPGICETTTEVKSFAGHVHLPRGFLDDEQGEKQDYDINTFFWFFESRIGAENAPLAIWLNGGPGGSSMMGIFQENGPCILHEDLTTEINPWSWNNEVNMLYIDEPNQVGFSYDTPTNCTVEYSQEDGTWIMTPADFSNGVPETNLTHKVGTFSSQESSHTTNTTAQAAHALWHFAQTWFTEFPHYKPNDDKISIWAESYGGHYGPAFMRFFQQQNEKIEDGTIEDENAHYLHLDTLGIINGYIDAVIQMESYIDFPYNNTYGLQIFSDELYSELKHNWTKPNGCKDQVQACQNELKSFDVATVNQGKVNVAELCGFVEPWCENPAVDAYMGLNKGWFDIAAPKNDPFPPPYIYGYLSQPEVLQAIGSPVNYSAISTTVASNFASTLDIVHGGFLDAIGYLLDSGVKVHLLYGDRDYACNWMGGEAASLAVPYSRAHEFAKSRYDIFFTSDGFTGLTRQVGNYSFTRVFQAGHEIPAYQPVSMYEAFLRATFNYDMSSGYIPLDEFPDYFTPVAPEPGRDSRSMPQVAPEQSEPRCYVLHPDSCTPEVWDKVLKGLVKVENYFVTEILGEGEDAIDEL</sequence>
<protein>
    <submittedName>
        <fullName evidence="1">Uncharacterized protein</fullName>
    </submittedName>
</protein>
<evidence type="ECO:0000313" key="1">
    <source>
        <dbReference type="EMBL" id="KAI9897832.1"/>
    </source>
</evidence>
<accession>A0ACC0UV71</accession>